<dbReference type="Proteomes" id="UP000294543">
    <property type="component" value="Unassembled WGS sequence"/>
</dbReference>
<evidence type="ECO:0000256" key="2">
    <source>
        <dbReference type="ARBA" id="ARBA00023125"/>
    </source>
</evidence>
<dbReference type="AlphaFoldDB" id="A0A4R4W8K6"/>
<dbReference type="PROSITE" id="PS50949">
    <property type="entry name" value="HTH_GNTR"/>
    <property type="match status" value="1"/>
</dbReference>
<dbReference type="Pfam" id="PF00392">
    <property type="entry name" value="GntR"/>
    <property type="match status" value="1"/>
</dbReference>
<keyword evidence="2" id="KW-0238">DNA-binding</keyword>
<evidence type="ECO:0000256" key="1">
    <source>
        <dbReference type="ARBA" id="ARBA00023015"/>
    </source>
</evidence>
<evidence type="ECO:0000259" key="5">
    <source>
        <dbReference type="PROSITE" id="PS50949"/>
    </source>
</evidence>
<evidence type="ECO:0000256" key="3">
    <source>
        <dbReference type="ARBA" id="ARBA00023163"/>
    </source>
</evidence>
<dbReference type="CDD" id="cd07377">
    <property type="entry name" value="WHTH_GntR"/>
    <property type="match status" value="1"/>
</dbReference>
<evidence type="ECO:0000313" key="6">
    <source>
        <dbReference type="EMBL" id="TDD15059.1"/>
    </source>
</evidence>
<comment type="caution">
    <text evidence="6">The sequence shown here is derived from an EMBL/GenBank/DDBJ whole genome shotgun (WGS) entry which is preliminary data.</text>
</comment>
<feature type="region of interest" description="Disordered" evidence="4">
    <location>
        <begin position="66"/>
        <end position="86"/>
    </location>
</feature>
<dbReference type="EMBL" id="SMKP01000133">
    <property type="protein sequence ID" value="TDD15059.1"/>
    <property type="molecule type" value="Genomic_DNA"/>
</dbReference>
<dbReference type="InterPro" id="IPR000524">
    <property type="entry name" value="Tscrpt_reg_HTH_GntR"/>
</dbReference>
<feature type="domain" description="HTH gntR-type" evidence="5">
    <location>
        <begin position="5"/>
        <end position="73"/>
    </location>
</feature>
<dbReference type="PANTHER" id="PTHR44846">
    <property type="entry name" value="MANNOSYL-D-GLYCERATE TRANSPORT/METABOLISM SYSTEM REPRESSOR MNGR-RELATED"/>
    <property type="match status" value="1"/>
</dbReference>
<sequence>MPIPPAKAQGIADQIAARIRRGDYPPGSWLPSERELSQEHQANRATIRNALKLLADESLVTRIPSQGVQVSGPSAPRSAARPPQPAPEVACEQRRCCLTLAGMTAWLASQDRLTLVRIDDITSVQIVVPGEPDPRLHPTKRLDRAEEVQIMVGSRAGVAMCATTCPGRDALWARDELLHVVNAMRRTTTESAELYVHAPASWPRKRPGQLWQTSSHLPAPELIQR</sequence>
<keyword evidence="1" id="KW-0805">Transcription regulation</keyword>
<dbReference type="PRINTS" id="PR00035">
    <property type="entry name" value="HTHGNTR"/>
</dbReference>
<dbReference type="InterPro" id="IPR036390">
    <property type="entry name" value="WH_DNA-bd_sf"/>
</dbReference>
<dbReference type="InterPro" id="IPR036388">
    <property type="entry name" value="WH-like_DNA-bd_sf"/>
</dbReference>
<evidence type="ECO:0000256" key="4">
    <source>
        <dbReference type="SAM" id="MobiDB-lite"/>
    </source>
</evidence>
<dbReference type="InterPro" id="IPR050679">
    <property type="entry name" value="Bact_HTH_transcr_reg"/>
</dbReference>
<dbReference type="GO" id="GO:0003677">
    <property type="term" value="F:DNA binding"/>
    <property type="evidence" value="ECO:0007669"/>
    <property type="project" value="UniProtKB-KW"/>
</dbReference>
<dbReference type="OrthoDB" id="3214900at2"/>
<proteinExistence type="predicted"/>
<organism evidence="6 7">
    <name type="scientific">Nonomuraea diastatica</name>
    <dbReference type="NCBI Taxonomy" id="1848329"/>
    <lineage>
        <taxon>Bacteria</taxon>
        <taxon>Bacillati</taxon>
        <taxon>Actinomycetota</taxon>
        <taxon>Actinomycetes</taxon>
        <taxon>Streptosporangiales</taxon>
        <taxon>Streptosporangiaceae</taxon>
        <taxon>Nonomuraea</taxon>
    </lineage>
</organism>
<keyword evidence="7" id="KW-1185">Reference proteome</keyword>
<dbReference type="PANTHER" id="PTHR44846:SF17">
    <property type="entry name" value="GNTR-FAMILY TRANSCRIPTIONAL REGULATOR"/>
    <property type="match status" value="1"/>
</dbReference>
<dbReference type="SUPFAM" id="SSF46785">
    <property type="entry name" value="Winged helix' DNA-binding domain"/>
    <property type="match status" value="1"/>
</dbReference>
<dbReference type="Gene3D" id="1.10.10.10">
    <property type="entry name" value="Winged helix-like DNA-binding domain superfamily/Winged helix DNA-binding domain"/>
    <property type="match status" value="1"/>
</dbReference>
<evidence type="ECO:0000313" key="7">
    <source>
        <dbReference type="Proteomes" id="UP000294543"/>
    </source>
</evidence>
<dbReference type="GO" id="GO:0003700">
    <property type="term" value="F:DNA-binding transcription factor activity"/>
    <property type="evidence" value="ECO:0007669"/>
    <property type="project" value="InterPro"/>
</dbReference>
<accession>A0A4R4W8K6</accession>
<dbReference type="GO" id="GO:0045892">
    <property type="term" value="P:negative regulation of DNA-templated transcription"/>
    <property type="evidence" value="ECO:0007669"/>
    <property type="project" value="TreeGrafter"/>
</dbReference>
<protein>
    <submittedName>
        <fullName evidence="6">GntR family transcriptional regulator</fullName>
    </submittedName>
</protein>
<gene>
    <name evidence="6" type="ORF">E1294_35700</name>
</gene>
<keyword evidence="3" id="KW-0804">Transcription</keyword>
<dbReference type="SMART" id="SM00345">
    <property type="entry name" value="HTH_GNTR"/>
    <property type="match status" value="1"/>
</dbReference>
<name>A0A4R4W8K6_9ACTN</name>
<reference evidence="6 7" key="1">
    <citation type="submission" date="2019-03" db="EMBL/GenBank/DDBJ databases">
        <title>Draft genome sequences of novel Actinobacteria.</title>
        <authorList>
            <person name="Sahin N."/>
            <person name="Ay H."/>
            <person name="Saygin H."/>
        </authorList>
    </citation>
    <scope>NUCLEOTIDE SEQUENCE [LARGE SCALE GENOMIC DNA]</scope>
    <source>
        <strain evidence="6 7">KC712</strain>
    </source>
</reference>
<feature type="region of interest" description="Disordered" evidence="4">
    <location>
        <begin position="203"/>
        <end position="225"/>
    </location>
</feature>